<protein>
    <submittedName>
        <fullName evidence="1">Uncharacterized protein</fullName>
    </submittedName>
</protein>
<organism evidence="1 2">
    <name type="scientific">candidate division WOR-1 bacterium RIFOXYB2_FULL_48_7</name>
    <dbReference type="NCBI Taxonomy" id="1802583"/>
    <lineage>
        <taxon>Bacteria</taxon>
        <taxon>Bacillati</taxon>
        <taxon>Saganbacteria</taxon>
    </lineage>
</organism>
<dbReference type="SUPFAM" id="SSF48452">
    <property type="entry name" value="TPR-like"/>
    <property type="match status" value="1"/>
</dbReference>
<dbReference type="InterPro" id="IPR019734">
    <property type="entry name" value="TPR_rpt"/>
</dbReference>
<dbReference type="InterPro" id="IPR011990">
    <property type="entry name" value="TPR-like_helical_dom_sf"/>
</dbReference>
<dbReference type="AlphaFoldDB" id="A0A1F4TUC8"/>
<reference evidence="1 2" key="1">
    <citation type="journal article" date="2016" name="Nat. Commun.">
        <title>Thousands of microbial genomes shed light on interconnected biogeochemical processes in an aquifer system.</title>
        <authorList>
            <person name="Anantharaman K."/>
            <person name="Brown C.T."/>
            <person name="Hug L.A."/>
            <person name="Sharon I."/>
            <person name="Castelle C.J."/>
            <person name="Probst A.J."/>
            <person name="Thomas B.C."/>
            <person name="Singh A."/>
            <person name="Wilkins M.J."/>
            <person name="Karaoz U."/>
            <person name="Brodie E.L."/>
            <person name="Williams K.H."/>
            <person name="Hubbard S.S."/>
            <person name="Banfield J.F."/>
        </authorList>
    </citation>
    <scope>NUCLEOTIDE SEQUENCE [LARGE SCALE GENOMIC DNA]</scope>
</reference>
<dbReference type="Gene3D" id="1.25.40.10">
    <property type="entry name" value="Tetratricopeptide repeat domain"/>
    <property type="match status" value="1"/>
</dbReference>
<name>A0A1F4TUC8_UNCSA</name>
<dbReference type="Proteomes" id="UP000178951">
    <property type="component" value="Unassembled WGS sequence"/>
</dbReference>
<evidence type="ECO:0000313" key="2">
    <source>
        <dbReference type="Proteomes" id="UP000178951"/>
    </source>
</evidence>
<proteinExistence type="predicted"/>
<evidence type="ECO:0000313" key="1">
    <source>
        <dbReference type="EMBL" id="OGC36298.1"/>
    </source>
</evidence>
<accession>A0A1F4TUC8</accession>
<gene>
    <name evidence="1" type="ORF">A2311_01380</name>
</gene>
<dbReference type="STRING" id="1802583.A2311_01380"/>
<sequence>MKIFKFLFIALMIGNLSLIIGPAEAWRITPELQKELDQKQANVRANPKDPAARFDLAITMAYTNNLIDGWANLKKTVELDPNYRKVGLDTYEQKVRENVSDWRLRFRLAFAYYFNERKKEAIRELKNVIILDPYNVWAYGYIALIYGELNDIDTAMDYTRRGLKIDSNVAALHLLLSEGYYKQGDGGRGWGERLEALRLRALGY</sequence>
<comment type="caution">
    <text evidence="1">The sequence shown here is derived from an EMBL/GenBank/DDBJ whole genome shotgun (WGS) entry which is preliminary data.</text>
</comment>
<dbReference type="EMBL" id="MEUF01000016">
    <property type="protein sequence ID" value="OGC36298.1"/>
    <property type="molecule type" value="Genomic_DNA"/>
</dbReference>
<dbReference type="SMART" id="SM00028">
    <property type="entry name" value="TPR"/>
    <property type="match status" value="2"/>
</dbReference>